<organism evidence="1 2">
    <name type="scientific">Polarella glacialis</name>
    <name type="common">Dinoflagellate</name>
    <dbReference type="NCBI Taxonomy" id="89957"/>
    <lineage>
        <taxon>Eukaryota</taxon>
        <taxon>Sar</taxon>
        <taxon>Alveolata</taxon>
        <taxon>Dinophyceae</taxon>
        <taxon>Suessiales</taxon>
        <taxon>Suessiaceae</taxon>
        <taxon>Polarella</taxon>
    </lineage>
</organism>
<dbReference type="AlphaFoldDB" id="A0A813IPM1"/>
<comment type="caution">
    <text evidence="1">The sequence shown here is derived from an EMBL/GenBank/DDBJ whole genome shotgun (WGS) entry which is preliminary data.</text>
</comment>
<name>A0A813IPM1_POLGL</name>
<evidence type="ECO:0000313" key="1">
    <source>
        <dbReference type="EMBL" id="CAE8653210.1"/>
    </source>
</evidence>
<proteinExistence type="predicted"/>
<accession>A0A813IPM1</accession>
<evidence type="ECO:0000313" key="2">
    <source>
        <dbReference type="Proteomes" id="UP000626109"/>
    </source>
</evidence>
<gene>
    <name evidence="1" type="ORF">PGLA2088_LOCUS10233</name>
</gene>
<sequence>APILQKLSVPQNLAATELRLYRSGHTYSAPVSPKFGGAVQILKSDTIWELGPCFVESWKLSYEFNAPKDDQARLKSEVELVINGEVVGTGQLPPLQMQDAKPVNSVEDLMANRAASTMPLPMQVVLYSVSDKSLMVGTAQLELDIMPASKGAFFIQPFEAANIRVDVPYLFAWSTHGAITGDYYNFNLTLVEVQENGVMLTPAWNKKVEVQCVKAGSVPVHRYTGGSIPCIFEFNISAPDSLKGKDVLVIASWSDAMNLPHNM</sequence>
<protein>
    <submittedName>
        <fullName evidence="1">Uncharacterized protein</fullName>
    </submittedName>
</protein>
<feature type="non-terminal residue" evidence="1">
    <location>
        <position position="1"/>
    </location>
</feature>
<dbReference type="Proteomes" id="UP000626109">
    <property type="component" value="Unassembled WGS sequence"/>
</dbReference>
<dbReference type="EMBL" id="CAJNNW010011441">
    <property type="protein sequence ID" value="CAE8653210.1"/>
    <property type="molecule type" value="Genomic_DNA"/>
</dbReference>
<reference evidence="1" key="1">
    <citation type="submission" date="2021-02" db="EMBL/GenBank/DDBJ databases">
        <authorList>
            <person name="Dougan E. K."/>
            <person name="Rhodes N."/>
            <person name="Thang M."/>
            <person name="Chan C."/>
        </authorList>
    </citation>
    <scope>NUCLEOTIDE SEQUENCE</scope>
</reference>
<feature type="non-terminal residue" evidence="1">
    <location>
        <position position="263"/>
    </location>
</feature>